<feature type="signal peptide" evidence="1">
    <location>
        <begin position="1"/>
        <end position="19"/>
    </location>
</feature>
<dbReference type="InterPro" id="IPR025524">
    <property type="entry name" value="DUF4412"/>
</dbReference>
<organism evidence="3 4">
    <name type="scientific">Desulfobotulus pelophilus</name>
    <dbReference type="NCBI Taxonomy" id="2823377"/>
    <lineage>
        <taxon>Bacteria</taxon>
        <taxon>Pseudomonadati</taxon>
        <taxon>Thermodesulfobacteriota</taxon>
        <taxon>Desulfobacteria</taxon>
        <taxon>Desulfobacterales</taxon>
        <taxon>Desulfobacteraceae</taxon>
        <taxon>Desulfobotulus</taxon>
    </lineage>
</organism>
<dbReference type="RefSeq" id="WP_265423791.1">
    <property type="nucleotide sequence ID" value="NZ_JAPFPW010000002.1"/>
</dbReference>
<proteinExistence type="predicted"/>
<accession>A0ABT3N638</accession>
<name>A0ABT3N638_9BACT</name>
<keyword evidence="4" id="KW-1185">Reference proteome</keyword>
<gene>
    <name evidence="3" type="ORF">OOT00_02920</name>
</gene>
<dbReference type="Proteomes" id="UP001209681">
    <property type="component" value="Unassembled WGS sequence"/>
</dbReference>
<dbReference type="Pfam" id="PF14371">
    <property type="entry name" value="DUF4412"/>
    <property type="match status" value="1"/>
</dbReference>
<feature type="domain" description="DUF4412" evidence="2">
    <location>
        <begin position="137"/>
        <end position="242"/>
    </location>
</feature>
<evidence type="ECO:0000259" key="2">
    <source>
        <dbReference type="Pfam" id="PF14371"/>
    </source>
</evidence>
<dbReference type="EMBL" id="JAPFPW010000002">
    <property type="protein sequence ID" value="MCW7752932.1"/>
    <property type="molecule type" value="Genomic_DNA"/>
</dbReference>
<evidence type="ECO:0000313" key="4">
    <source>
        <dbReference type="Proteomes" id="UP001209681"/>
    </source>
</evidence>
<reference evidence="3 4" key="1">
    <citation type="submission" date="2022-11" db="EMBL/GenBank/DDBJ databases">
        <title>Desulfobotulus tamanensis H1 sp. nov. - anaerobic, alkaliphilic, sulphate reducing bacterium isolated from terrestrial mud volcano.</title>
        <authorList>
            <person name="Frolova A."/>
            <person name="Merkel A.Y."/>
            <person name="Slobodkin A.I."/>
        </authorList>
    </citation>
    <scope>NUCLEOTIDE SEQUENCE [LARGE SCALE GENOMIC DNA]</scope>
    <source>
        <strain evidence="3 4">H1</strain>
    </source>
</reference>
<sequence length="253" mass="28859">MRKLLVVLMFMGVAGIASADLAMTLVLEDHESGEKENMALYLSKDRMRSENTMDGMKFISIGRMDRDVIWMLRPDKKAYAELSMQDMRRMHEDAKAHEAAGRAILEGHMQGMSEEEQQQYRSYLGMDDDDIPLTYVKKGQDRAGKWTCTLYEGMRKGEKVEEICTVPLKSLGLAENDFDVLHKMAMEEDQKLGSRDWKEMEARGFPVRTVIFEEGERVTTELFVSIEKKPLASGLFEVPGDFTPVSMMGLYGE</sequence>
<evidence type="ECO:0000256" key="1">
    <source>
        <dbReference type="SAM" id="SignalP"/>
    </source>
</evidence>
<feature type="chain" id="PRO_5046824822" evidence="1">
    <location>
        <begin position="20"/>
        <end position="253"/>
    </location>
</feature>
<evidence type="ECO:0000313" key="3">
    <source>
        <dbReference type="EMBL" id="MCW7752932.1"/>
    </source>
</evidence>
<keyword evidence="1" id="KW-0732">Signal</keyword>
<protein>
    <submittedName>
        <fullName evidence="3">DUF4412 domain-containing protein</fullName>
    </submittedName>
</protein>
<comment type="caution">
    <text evidence="3">The sequence shown here is derived from an EMBL/GenBank/DDBJ whole genome shotgun (WGS) entry which is preliminary data.</text>
</comment>